<dbReference type="RefSeq" id="WP_227231082.1">
    <property type="nucleotide sequence ID" value="NZ_JAJCVJ010000003.1"/>
</dbReference>
<evidence type="ECO:0000256" key="7">
    <source>
        <dbReference type="RuleBase" id="RU363032"/>
    </source>
</evidence>
<evidence type="ECO:0000256" key="6">
    <source>
        <dbReference type="ARBA" id="ARBA00023136"/>
    </source>
</evidence>
<feature type="transmembrane region" description="Helical" evidence="7">
    <location>
        <begin position="275"/>
        <end position="297"/>
    </location>
</feature>
<keyword evidence="2 7" id="KW-0813">Transport</keyword>
<dbReference type="AlphaFoldDB" id="A0ABD5RGR4"/>
<dbReference type="Pfam" id="PF00528">
    <property type="entry name" value="BPD_transp_1"/>
    <property type="match status" value="1"/>
</dbReference>
<reference evidence="9 10" key="1">
    <citation type="journal article" date="2019" name="Int. J. Syst. Evol. Microbiol.">
        <title>The Global Catalogue of Microorganisms (GCM) 10K type strain sequencing project: providing services to taxonomists for standard genome sequencing and annotation.</title>
        <authorList>
            <consortium name="The Broad Institute Genomics Platform"/>
            <consortium name="The Broad Institute Genome Sequencing Center for Infectious Disease"/>
            <person name="Wu L."/>
            <person name="Ma J."/>
        </authorList>
    </citation>
    <scope>NUCLEOTIDE SEQUENCE [LARGE SCALE GENOMIC DNA]</scope>
    <source>
        <strain evidence="9 10">CGMCC 1.12237</strain>
    </source>
</reference>
<dbReference type="PANTHER" id="PTHR43386">
    <property type="entry name" value="OLIGOPEPTIDE TRANSPORT SYSTEM PERMEASE PROTEIN APPC"/>
    <property type="match status" value="1"/>
</dbReference>
<dbReference type="SUPFAM" id="SSF161098">
    <property type="entry name" value="MetI-like"/>
    <property type="match status" value="1"/>
</dbReference>
<dbReference type="Pfam" id="PF12911">
    <property type="entry name" value="OppC_N"/>
    <property type="match status" value="1"/>
</dbReference>
<dbReference type="Gene3D" id="1.10.3720.10">
    <property type="entry name" value="MetI-like"/>
    <property type="match status" value="1"/>
</dbReference>
<name>A0ABD5RGR4_9EURY</name>
<feature type="transmembrane region" description="Helical" evidence="7">
    <location>
        <begin position="154"/>
        <end position="181"/>
    </location>
</feature>
<feature type="domain" description="ABC transmembrane type-1" evidence="8">
    <location>
        <begin position="106"/>
        <end position="297"/>
    </location>
</feature>
<keyword evidence="4 7" id="KW-0812">Transmembrane</keyword>
<dbReference type="CDD" id="cd06261">
    <property type="entry name" value="TM_PBP2"/>
    <property type="match status" value="1"/>
</dbReference>
<dbReference type="InterPro" id="IPR000515">
    <property type="entry name" value="MetI-like"/>
</dbReference>
<keyword evidence="10" id="KW-1185">Reference proteome</keyword>
<comment type="similarity">
    <text evidence="7">Belongs to the binding-protein-dependent transport system permease family.</text>
</comment>
<keyword evidence="3" id="KW-1003">Cell membrane</keyword>
<protein>
    <submittedName>
        <fullName evidence="9">ABC transporter permease</fullName>
    </submittedName>
</protein>
<dbReference type="InterPro" id="IPR025966">
    <property type="entry name" value="OppC_N"/>
</dbReference>
<gene>
    <name evidence="9" type="ORF">ACFPJ5_19025</name>
</gene>
<evidence type="ECO:0000313" key="10">
    <source>
        <dbReference type="Proteomes" id="UP001596201"/>
    </source>
</evidence>
<accession>A0ABD5RGR4</accession>
<keyword evidence="5 7" id="KW-1133">Transmembrane helix</keyword>
<evidence type="ECO:0000256" key="4">
    <source>
        <dbReference type="ARBA" id="ARBA00022692"/>
    </source>
</evidence>
<dbReference type="PANTHER" id="PTHR43386:SF1">
    <property type="entry name" value="D,D-DIPEPTIDE TRANSPORT SYSTEM PERMEASE PROTEIN DDPC-RELATED"/>
    <property type="match status" value="1"/>
</dbReference>
<proteinExistence type="inferred from homology"/>
<evidence type="ECO:0000313" key="9">
    <source>
        <dbReference type="EMBL" id="MFC5369025.1"/>
    </source>
</evidence>
<evidence type="ECO:0000256" key="5">
    <source>
        <dbReference type="ARBA" id="ARBA00022989"/>
    </source>
</evidence>
<dbReference type="InterPro" id="IPR050366">
    <property type="entry name" value="BP-dependent_transpt_permease"/>
</dbReference>
<comment type="subcellular location">
    <subcellularLocation>
        <location evidence="1 7">Cell membrane</location>
        <topology evidence="1 7">Multi-pass membrane protein</topology>
    </subcellularLocation>
</comment>
<evidence type="ECO:0000256" key="1">
    <source>
        <dbReference type="ARBA" id="ARBA00004651"/>
    </source>
</evidence>
<dbReference type="InterPro" id="IPR035906">
    <property type="entry name" value="MetI-like_sf"/>
</dbReference>
<dbReference type="EMBL" id="JBHSKX010000004">
    <property type="protein sequence ID" value="MFC5369025.1"/>
    <property type="molecule type" value="Genomic_DNA"/>
</dbReference>
<dbReference type="Proteomes" id="UP001596201">
    <property type="component" value="Unassembled WGS sequence"/>
</dbReference>
<feature type="transmembrane region" description="Helical" evidence="7">
    <location>
        <begin position="108"/>
        <end position="134"/>
    </location>
</feature>
<dbReference type="GO" id="GO:0005886">
    <property type="term" value="C:plasma membrane"/>
    <property type="evidence" value="ECO:0007669"/>
    <property type="project" value="UniProtKB-SubCell"/>
</dbReference>
<feature type="transmembrane region" description="Helical" evidence="7">
    <location>
        <begin position="228"/>
        <end position="250"/>
    </location>
</feature>
<feature type="transmembrane region" description="Helical" evidence="7">
    <location>
        <begin position="41"/>
        <end position="63"/>
    </location>
</feature>
<evidence type="ECO:0000259" key="8">
    <source>
        <dbReference type="PROSITE" id="PS50928"/>
    </source>
</evidence>
<dbReference type="PROSITE" id="PS50928">
    <property type="entry name" value="ABC_TM1"/>
    <property type="match status" value="1"/>
</dbReference>
<comment type="caution">
    <text evidence="9">The sequence shown here is derived from an EMBL/GenBank/DDBJ whole genome shotgun (WGS) entry which is preliminary data.</text>
</comment>
<evidence type="ECO:0000256" key="3">
    <source>
        <dbReference type="ARBA" id="ARBA00022475"/>
    </source>
</evidence>
<keyword evidence="6 7" id="KW-0472">Membrane</keyword>
<sequence length="313" mass="33543">MSAKDRTLTILAQTARRVPYVSTRRIEQIERTLGVVLANDMAKIGAVILLLFVVLAVAAPVIAPNDPNERITDEEGWVKGGGPSVSTPLGTTDSAYPLFSRLVYGTRIAFLVGLSTAVVVAGVGTLIGIVAGYRGGRVENLFMRAVDVAYGLPFLPFVIVLILVLGRGHLSIVVAISALLWRDTARVIRSEVVSIKEQPMIDAAVASGASDARIVLHHIFPKVLPITMLYSVFAVGWAIIAEAGLSFIGFGDPDAISWGRVLNNAHTANAIQQELWLWIAAPGLLIIGFVLATYFLGQGIEEVVNPKLRSRGQ</sequence>
<evidence type="ECO:0000256" key="2">
    <source>
        <dbReference type="ARBA" id="ARBA00022448"/>
    </source>
</evidence>
<organism evidence="9 10">
    <name type="scientific">Salinirubrum litoreum</name>
    <dbReference type="NCBI Taxonomy" id="1126234"/>
    <lineage>
        <taxon>Archaea</taxon>
        <taxon>Methanobacteriati</taxon>
        <taxon>Methanobacteriota</taxon>
        <taxon>Stenosarchaea group</taxon>
        <taxon>Halobacteria</taxon>
        <taxon>Halobacteriales</taxon>
        <taxon>Haloferacaceae</taxon>
        <taxon>Salinirubrum</taxon>
    </lineage>
</organism>